<proteinExistence type="predicted"/>
<feature type="compositionally biased region" description="Basic and acidic residues" evidence="1">
    <location>
        <begin position="139"/>
        <end position="156"/>
    </location>
</feature>
<feature type="region of interest" description="Disordered" evidence="1">
    <location>
        <begin position="102"/>
        <end position="123"/>
    </location>
</feature>
<organism evidence="2 3">
    <name type="scientific">Truncatella angustata</name>
    <dbReference type="NCBI Taxonomy" id="152316"/>
    <lineage>
        <taxon>Eukaryota</taxon>
        <taxon>Fungi</taxon>
        <taxon>Dikarya</taxon>
        <taxon>Ascomycota</taxon>
        <taxon>Pezizomycotina</taxon>
        <taxon>Sordariomycetes</taxon>
        <taxon>Xylariomycetidae</taxon>
        <taxon>Amphisphaeriales</taxon>
        <taxon>Sporocadaceae</taxon>
        <taxon>Truncatella</taxon>
    </lineage>
</organism>
<evidence type="ECO:0000313" key="3">
    <source>
        <dbReference type="Proteomes" id="UP000758603"/>
    </source>
</evidence>
<evidence type="ECO:0000256" key="1">
    <source>
        <dbReference type="SAM" id="MobiDB-lite"/>
    </source>
</evidence>
<feature type="compositionally biased region" description="Polar residues" evidence="1">
    <location>
        <begin position="245"/>
        <end position="254"/>
    </location>
</feature>
<gene>
    <name evidence="2" type="ORF">BKA67DRAFT_588800</name>
</gene>
<accession>A0A9P8RE11</accession>
<dbReference type="AlphaFoldDB" id="A0A9P8RE11"/>
<feature type="compositionally biased region" description="Basic and acidic residues" evidence="1">
    <location>
        <begin position="229"/>
        <end position="244"/>
    </location>
</feature>
<dbReference type="OrthoDB" id="2873061at2759"/>
<comment type="caution">
    <text evidence="2">The sequence shown here is derived from an EMBL/GenBank/DDBJ whole genome shotgun (WGS) entry which is preliminary data.</text>
</comment>
<dbReference type="Proteomes" id="UP000758603">
    <property type="component" value="Unassembled WGS sequence"/>
</dbReference>
<name>A0A9P8RE11_9PEZI</name>
<dbReference type="RefSeq" id="XP_045950812.1">
    <property type="nucleotide sequence ID" value="XM_046104390.1"/>
</dbReference>
<feature type="region of interest" description="Disordered" evidence="1">
    <location>
        <begin position="139"/>
        <end position="158"/>
    </location>
</feature>
<sequence>MSSSLVWLPPKRYDSIKSIWQDQYIWSPLPVDNSIPLDQTSFLDISKDDAEVARSRSNTLRSRASTGCIRQVQDGEEAQDLVARAQPYSEEEISYAEAIPCKDNPRRHGVKGTPSTIAPRPSALSSNRLRSFHLPGRIQAERVSPKAESRPGEQGHKVSPLQEIVVADEKPSQILDPPIAPIVGRAQSTVGLPSMHHEYHFITLGNAVEQPAEETRQGTQAQQRRPLPKMREPQYKSAGKEQSKVRTVTKPSNDSLRRKPSQRTSQSKRTSLRLSLNLDVEVQLKVSLYGDLTLTLLN</sequence>
<protein>
    <submittedName>
        <fullName evidence="2">Uncharacterized protein</fullName>
    </submittedName>
</protein>
<evidence type="ECO:0000313" key="2">
    <source>
        <dbReference type="EMBL" id="KAH6638540.1"/>
    </source>
</evidence>
<keyword evidence="3" id="KW-1185">Reference proteome</keyword>
<dbReference type="GeneID" id="70133281"/>
<dbReference type="EMBL" id="JAGPXC010000015">
    <property type="protein sequence ID" value="KAH6638540.1"/>
    <property type="molecule type" value="Genomic_DNA"/>
</dbReference>
<reference evidence="2" key="1">
    <citation type="journal article" date="2021" name="Nat. Commun.">
        <title>Genetic determinants of endophytism in the Arabidopsis root mycobiome.</title>
        <authorList>
            <person name="Mesny F."/>
            <person name="Miyauchi S."/>
            <person name="Thiergart T."/>
            <person name="Pickel B."/>
            <person name="Atanasova L."/>
            <person name="Karlsson M."/>
            <person name="Huettel B."/>
            <person name="Barry K.W."/>
            <person name="Haridas S."/>
            <person name="Chen C."/>
            <person name="Bauer D."/>
            <person name="Andreopoulos W."/>
            <person name="Pangilinan J."/>
            <person name="LaButti K."/>
            <person name="Riley R."/>
            <person name="Lipzen A."/>
            <person name="Clum A."/>
            <person name="Drula E."/>
            <person name="Henrissat B."/>
            <person name="Kohler A."/>
            <person name="Grigoriev I.V."/>
            <person name="Martin F.M."/>
            <person name="Hacquard S."/>
        </authorList>
    </citation>
    <scope>NUCLEOTIDE SEQUENCE</scope>
    <source>
        <strain evidence="2">MPI-SDFR-AT-0073</strain>
    </source>
</reference>
<feature type="region of interest" description="Disordered" evidence="1">
    <location>
        <begin position="209"/>
        <end position="270"/>
    </location>
</feature>